<accession>A0ABQ2BBD2</accession>
<reference evidence="3" key="1">
    <citation type="journal article" date="2019" name="Int. J. Syst. Evol. Microbiol.">
        <title>The Global Catalogue of Microorganisms (GCM) 10K type strain sequencing project: providing services to taxonomists for standard genome sequencing and annotation.</title>
        <authorList>
            <consortium name="The Broad Institute Genomics Platform"/>
            <consortium name="The Broad Institute Genome Sequencing Center for Infectious Disease"/>
            <person name="Wu L."/>
            <person name="Ma J."/>
        </authorList>
    </citation>
    <scope>NUCLEOTIDE SEQUENCE [LARGE SCALE GENOMIC DNA]</scope>
    <source>
        <strain evidence="3">CCM 8653</strain>
    </source>
</reference>
<proteinExistence type="predicted"/>
<comment type="caution">
    <text evidence="2">The sequence shown here is derived from an EMBL/GenBank/DDBJ whole genome shotgun (WGS) entry which is preliminary data.</text>
</comment>
<evidence type="ECO:0000313" key="2">
    <source>
        <dbReference type="EMBL" id="GGI10304.1"/>
    </source>
</evidence>
<dbReference type="Proteomes" id="UP000632535">
    <property type="component" value="Unassembled WGS sequence"/>
</dbReference>
<evidence type="ECO:0000313" key="3">
    <source>
        <dbReference type="Proteomes" id="UP000632535"/>
    </source>
</evidence>
<dbReference type="EMBL" id="BMDG01000011">
    <property type="protein sequence ID" value="GGI10304.1"/>
    <property type="molecule type" value="Genomic_DNA"/>
</dbReference>
<name>A0ABQ2BBD2_9MICO</name>
<organism evidence="2 3">
    <name type="scientific">Isoptericola cucumis</name>
    <dbReference type="NCBI Taxonomy" id="1776856"/>
    <lineage>
        <taxon>Bacteria</taxon>
        <taxon>Bacillati</taxon>
        <taxon>Actinomycetota</taxon>
        <taxon>Actinomycetes</taxon>
        <taxon>Micrococcales</taxon>
        <taxon>Promicromonosporaceae</taxon>
        <taxon>Isoptericola</taxon>
    </lineage>
</organism>
<feature type="compositionally biased region" description="Basic and acidic residues" evidence="1">
    <location>
        <begin position="12"/>
        <end position="22"/>
    </location>
</feature>
<evidence type="ECO:0000256" key="1">
    <source>
        <dbReference type="SAM" id="MobiDB-lite"/>
    </source>
</evidence>
<sequence>MDPAGSGGKSEASLRRSVRDHAVQAARRHPIAEPGIRNQYGGHHLASQGVTRTSHPGGEEIKECFIALVAPLKQPTCKIRQSWLHVDNEASQTCMSTNRE</sequence>
<gene>
    <name evidence="2" type="ORF">GCM10007368_30570</name>
</gene>
<keyword evidence="3" id="KW-1185">Reference proteome</keyword>
<protein>
    <submittedName>
        <fullName evidence="2">Uncharacterized protein</fullName>
    </submittedName>
</protein>
<feature type="region of interest" description="Disordered" evidence="1">
    <location>
        <begin position="1"/>
        <end position="57"/>
    </location>
</feature>